<proteinExistence type="predicted"/>
<evidence type="ECO:0000313" key="1">
    <source>
        <dbReference type="EMBL" id="AVO22959.1"/>
    </source>
</evidence>
<dbReference type="RefSeq" id="YP_009837721.1">
    <property type="nucleotide sequence ID" value="NC_048702.1"/>
</dbReference>
<accession>A0A2P1JUE1</accession>
<name>A0A2P1JUE1_9CAUD</name>
<dbReference type="EMBL" id="MG973030">
    <property type="protein sequence ID" value="AVO22959.1"/>
    <property type="molecule type" value="Genomic_DNA"/>
</dbReference>
<organism evidence="1 2">
    <name type="scientific">Erwinia phage vB_EamM-Bue1</name>
    <dbReference type="NCBI Taxonomy" id="2099338"/>
    <lineage>
        <taxon>Viruses</taxon>
        <taxon>Duplodnaviria</taxon>
        <taxon>Heunggongvirae</taxon>
        <taxon>Uroviricota</taxon>
        <taxon>Caudoviricetes</taxon>
        <taxon>Pantevenvirales</taxon>
        <taxon>Ackermannviridae</taxon>
        <taxon>Nezavisimistyvirus</taxon>
        <taxon>Nezavisimistyvirus bue1</taxon>
    </lineage>
</organism>
<protein>
    <submittedName>
        <fullName evidence="1">Uncharacterized protein</fullName>
    </submittedName>
</protein>
<dbReference type="KEGG" id="vg:55607914"/>
<keyword evidence="2" id="KW-1185">Reference proteome</keyword>
<sequence>MRFSQTLSCVSGGEIDFQEFDSERQDLVDSGYTEVPNPTKLEMRLDYFKESGKYYSEGFLYIDRPKPGKEAESYLEFMNQVRSLLDKGELPGLVKGSRFEVLITGAEHPGGYPQIFRLEK</sequence>
<dbReference type="GeneID" id="55607914"/>
<evidence type="ECO:0000313" key="2">
    <source>
        <dbReference type="Proteomes" id="UP000242372"/>
    </source>
</evidence>
<reference evidence="1 2" key="1">
    <citation type="submission" date="2018-02" db="EMBL/GenBank/DDBJ databases">
        <title>Complete Genome Sequences of Erwinia amylovora Phages vB_EamP-S2 and vB_EamM-Bue1.</title>
        <authorList>
            <person name="Knecht L.E."/>
        </authorList>
    </citation>
    <scope>NUCLEOTIDE SEQUENCE [LARGE SCALE GENOMIC DNA]</scope>
</reference>
<dbReference type="Proteomes" id="UP000242372">
    <property type="component" value="Segment"/>
</dbReference>